<accession>A0A829R810</accession>
<feature type="domain" description="Flavodoxin-like fold" evidence="3">
    <location>
        <begin position="1"/>
        <end position="185"/>
    </location>
</feature>
<dbReference type="InterPro" id="IPR003680">
    <property type="entry name" value="Flavodoxin_fold"/>
</dbReference>
<dbReference type="GO" id="GO:0003955">
    <property type="term" value="F:NAD(P)H dehydrogenase (quinone) activity"/>
    <property type="evidence" value="ECO:0007669"/>
    <property type="project" value="TreeGrafter"/>
</dbReference>
<dbReference type="PANTHER" id="PTHR10204">
    <property type="entry name" value="NAD P H OXIDOREDUCTASE-RELATED"/>
    <property type="match status" value="1"/>
</dbReference>
<dbReference type="AlphaFoldDB" id="A0A829R810"/>
<protein>
    <submittedName>
        <fullName evidence="4">Putative NADPH-quinone reductase (Modulator of drug activity B)</fullName>
    </submittedName>
</protein>
<proteinExistence type="inferred from homology"/>
<comment type="similarity">
    <text evidence="1">Belongs to the NAD(P)H dehydrogenase (quinone) family.</text>
</comment>
<dbReference type="Proteomes" id="UP000019251">
    <property type="component" value="Unassembled WGS sequence"/>
</dbReference>
<dbReference type="InterPro" id="IPR051545">
    <property type="entry name" value="NAD(P)H_dehydrogenase_qn"/>
</dbReference>
<dbReference type="InterPro" id="IPR029039">
    <property type="entry name" value="Flavoprotein-like_sf"/>
</dbReference>
<evidence type="ECO:0000259" key="3">
    <source>
        <dbReference type="Pfam" id="PF02525"/>
    </source>
</evidence>
<dbReference type="PANTHER" id="PTHR10204:SF34">
    <property type="entry name" value="NAD(P)H DEHYDROGENASE [QUINONE] 1 ISOFORM 1"/>
    <property type="match status" value="1"/>
</dbReference>
<dbReference type="RefSeq" id="WP_036105253.1">
    <property type="nucleotide sequence ID" value="NZ_AODG01000007.1"/>
</dbReference>
<comment type="caution">
    <text evidence="4">The sequence shown here is derived from an EMBL/GenBank/DDBJ whole genome shotgun (WGS) entry which is preliminary data.</text>
</comment>
<dbReference type="SUPFAM" id="SSF52218">
    <property type="entry name" value="Flavoproteins"/>
    <property type="match status" value="1"/>
</dbReference>
<dbReference type="Gene3D" id="3.40.50.360">
    <property type="match status" value="1"/>
</dbReference>
<dbReference type="EMBL" id="AODG01000007">
    <property type="protein sequence ID" value="EUJ28613.1"/>
    <property type="molecule type" value="Genomic_DNA"/>
</dbReference>
<evidence type="ECO:0000256" key="2">
    <source>
        <dbReference type="ARBA" id="ARBA00023002"/>
    </source>
</evidence>
<dbReference type="Pfam" id="PF02525">
    <property type="entry name" value="Flavodoxin_2"/>
    <property type="match status" value="1"/>
</dbReference>
<gene>
    <name evidence="4" type="ORF">LMUR_05922</name>
</gene>
<reference evidence="4 5" key="1">
    <citation type="submission" date="2012-12" db="EMBL/GenBank/DDBJ databases">
        <title>Novel taxa of Listeriaceae from agricultural environments in the United States.</title>
        <authorList>
            <person name="den Bakker H.C."/>
            <person name="Allred A."/>
            <person name="Warchocki S."/>
            <person name="Wright E.M."/>
            <person name="Burrell A."/>
            <person name="Nightingale K.K."/>
            <person name="Kephart D."/>
            <person name="Wiedmann M."/>
        </authorList>
    </citation>
    <scope>NUCLEOTIDE SEQUENCE [LARGE SCALE GENOMIC DNA]</scope>
    <source>
        <strain evidence="4 5">FSL F6-1183</strain>
    </source>
</reference>
<name>A0A829R810_LISGR</name>
<evidence type="ECO:0000313" key="4">
    <source>
        <dbReference type="EMBL" id="EUJ28613.1"/>
    </source>
</evidence>
<evidence type="ECO:0000256" key="1">
    <source>
        <dbReference type="ARBA" id="ARBA00006252"/>
    </source>
</evidence>
<evidence type="ECO:0000313" key="5">
    <source>
        <dbReference type="Proteomes" id="UP000019251"/>
    </source>
</evidence>
<organism evidence="4 5">
    <name type="scientific">Listeria grayi FSL F6-1183</name>
    <dbReference type="NCBI Taxonomy" id="1265827"/>
    <lineage>
        <taxon>Bacteria</taxon>
        <taxon>Bacillati</taxon>
        <taxon>Bacillota</taxon>
        <taxon>Bacilli</taxon>
        <taxon>Bacillales</taxon>
        <taxon>Listeriaceae</taxon>
        <taxon>Listeria</taxon>
    </lineage>
</organism>
<dbReference type="GO" id="GO:0005829">
    <property type="term" value="C:cytosol"/>
    <property type="evidence" value="ECO:0007669"/>
    <property type="project" value="TreeGrafter"/>
</dbReference>
<keyword evidence="2" id="KW-0560">Oxidoreductase</keyword>
<sequence>MNFLIIYAHPNHESLNYAILQKVTANLSQQHTIKVLDLYAENYDPLLHFGKDKKRRDLYLDETTKAERTLVEWADHLVFIFPIWWGGMPAILKGFIDKVFVKDFAYAYKGVRPVGLLPGKRAWIINTHDTPSFYAHLVQQDYGKVLKKQVLNMCGIKPVTHTTCSYIRGSSLEKRTAFLKKVEQISKTL</sequence>